<keyword evidence="3" id="KW-1185">Reference proteome</keyword>
<proteinExistence type="predicted"/>
<evidence type="ECO:0000259" key="1">
    <source>
        <dbReference type="Pfam" id="PF14214"/>
    </source>
</evidence>
<sequence>MMVRRNNFNLLLRCRLLFHQFLVDMYVKVESERLRFIALNQTKLRAENYIHLQDAIRNDADLDANNLGQMVILPSSFVNRAGYLHKYTQEAFTYERNYGRPILFITMTCNPAWPEITRAHSRSKFNEQT</sequence>
<feature type="domain" description="Helitron helicase-like" evidence="1">
    <location>
        <begin position="2"/>
        <end position="120"/>
    </location>
</feature>
<name>A0A8X6RHP8_TRICX</name>
<organism evidence="2 3">
    <name type="scientific">Trichonephila clavipes</name>
    <name type="common">Golden silk orbweaver</name>
    <name type="synonym">Nephila clavipes</name>
    <dbReference type="NCBI Taxonomy" id="2585209"/>
    <lineage>
        <taxon>Eukaryota</taxon>
        <taxon>Metazoa</taxon>
        <taxon>Ecdysozoa</taxon>
        <taxon>Arthropoda</taxon>
        <taxon>Chelicerata</taxon>
        <taxon>Arachnida</taxon>
        <taxon>Araneae</taxon>
        <taxon>Araneomorphae</taxon>
        <taxon>Entelegynae</taxon>
        <taxon>Araneoidea</taxon>
        <taxon>Nephilidae</taxon>
        <taxon>Trichonephila</taxon>
    </lineage>
</organism>
<dbReference type="AlphaFoldDB" id="A0A8X6RHP8"/>
<gene>
    <name evidence="2" type="primary">EVAR_461_1</name>
    <name evidence="2" type="ORF">TNCV_848041</name>
</gene>
<dbReference type="InterPro" id="IPR025476">
    <property type="entry name" value="Helitron_helicase-like"/>
</dbReference>
<protein>
    <submittedName>
        <fullName evidence="2">Helitron_like_N domain-containing protein</fullName>
    </submittedName>
</protein>
<dbReference type="EMBL" id="BMAU01021185">
    <property type="protein sequence ID" value="GFX95213.1"/>
    <property type="molecule type" value="Genomic_DNA"/>
</dbReference>
<accession>A0A8X6RHP8</accession>
<dbReference type="PANTHER" id="PTHR45786">
    <property type="entry name" value="DNA BINDING PROTEIN-LIKE"/>
    <property type="match status" value="1"/>
</dbReference>
<dbReference type="Pfam" id="PF14214">
    <property type="entry name" value="Helitron_like_N"/>
    <property type="match status" value="1"/>
</dbReference>
<evidence type="ECO:0000313" key="3">
    <source>
        <dbReference type="Proteomes" id="UP000887159"/>
    </source>
</evidence>
<dbReference type="PANTHER" id="PTHR45786:SF74">
    <property type="entry name" value="ATP-DEPENDENT DNA HELICASE"/>
    <property type="match status" value="1"/>
</dbReference>
<evidence type="ECO:0000313" key="2">
    <source>
        <dbReference type="EMBL" id="GFX95213.1"/>
    </source>
</evidence>
<dbReference type="Proteomes" id="UP000887159">
    <property type="component" value="Unassembled WGS sequence"/>
</dbReference>
<reference evidence="2" key="1">
    <citation type="submission" date="2020-08" db="EMBL/GenBank/DDBJ databases">
        <title>Multicomponent nature underlies the extraordinary mechanical properties of spider dragline silk.</title>
        <authorList>
            <person name="Kono N."/>
            <person name="Nakamura H."/>
            <person name="Mori M."/>
            <person name="Yoshida Y."/>
            <person name="Ohtoshi R."/>
            <person name="Malay A.D."/>
            <person name="Moran D.A.P."/>
            <person name="Tomita M."/>
            <person name="Numata K."/>
            <person name="Arakawa K."/>
        </authorList>
    </citation>
    <scope>NUCLEOTIDE SEQUENCE</scope>
</reference>
<comment type="caution">
    <text evidence="2">The sequence shown here is derived from an EMBL/GenBank/DDBJ whole genome shotgun (WGS) entry which is preliminary data.</text>
</comment>